<evidence type="ECO:0000256" key="1">
    <source>
        <dbReference type="ARBA" id="ARBA00004123"/>
    </source>
</evidence>
<dbReference type="GO" id="GO:0005634">
    <property type="term" value="C:nucleus"/>
    <property type="evidence" value="ECO:0007669"/>
    <property type="project" value="UniProtKB-SubCell"/>
</dbReference>
<dbReference type="PANTHER" id="PTHR36326">
    <property type="entry name" value="PROTEIN POLLENLESS 3-LIKE 2"/>
    <property type="match status" value="1"/>
</dbReference>
<evidence type="ECO:0000313" key="6">
    <source>
        <dbReference type="EMBL" id="KAK7303440.1"/>
    </source>
</evidence>
<evidence type="ECO:0000256" key="4">
    <source>
        <dbReference type="ARBA" id="ARBA00023054"/>
    </source>
</evidence>
<gene>
    <name evidence="6" type="ORF">RJT34_14347</name>
</gene>
<dbReference type="AlphaFoldDB" id="A0AAN9PL13"/>
<evidence type="ECO:0000256" key="3">
    <source>
        <dbReference type="ARBA" id="ARBA00022803"/>
    </source>
</evidence>
<reference evidence="6 7" key="1">
    <citation type="submission" date="2024-01" db="EMBL/GenBank/DDBJ databases">
        <title>The genomes of 5 underutilized Papilionoideae crops provide insights into root nodulation and disease resistance.</title>
        <authorList>
            <person name="Yuan L."/>
        </authorList>
    </citation>
    <scope>NUCLEOTIDE SEQUENCE [LARGE SCALE GENOMIC DNA]</scope>
    <source>
        <strain evidence="6">LY-2023</strain>
        <tissue evidence="6">Leaf</tissue>
    </source>
</reference>
<keyword evidence="4" id="KW-0175">Coiled coil</keyword>
<dbReference type="PANTHER" id="PTHR36326:SF4">
    <property type="entry name" value="PROTEIN POLLENLESS 3-LIKE 1"/>
    <property type="match status" value="1"/>
</dbReference>
<comment type="caution">
    <text evidence="6">The sequence shown here is derived from an EMBL/GenBank/DDBJ whole genome shotgun (WGS) entry which is preliminary data.</text>
</comment>
<comment type="subcellular location">
    <subcellularLocation>
        <location evidence="1">Nucleus</location>
    </subcellularLocation>
</comment>
<evidence type="ECO:0000256" key="2">
    <source>
        <dbReference type="ARBA" id="ARBA00022737"/>
    </source>
</evidence>
<dbReference type="EMBL" id="JAYKXN010000003">
    <property type="protein sequence ID" value="KAK7303440.1"/>
    <property type="molecule type" value="Genomic_DNA"/>
</dbReference>
<accession>A0AAN9PL13</accession>
<dbReference type="InterPro" id="IPR044961">
    <property type="entry name" value="MS5/SDI1"/>
</dbReference>
<keyword evidence="3" id="KW-0802">TPR repeat</keyword>
<keyword evidence="5" id="KW-0539">Nucleus</keyword>
<organism evidence="6 7">
    <name type="scientific">Clitoria ternatea</name>
    <name type="common">Butterfly pea</name>
    <dbReference type="NCBI Taxonomy" id="43366"/>
    <lineage>
        <taxon>Eukaryota</taxon>
        <taxon>Viridiplantae</taxon>
        <taxon>Streptophyta</taxon>
        <taxon>Embryophyta</taxon>
        <taxon>Tracheophyta</taxon>
        <taxon>Spermatophyta</taxon>
        <taxon>Magnoliopsida</taxon>
        <taxon>eudicotyledons</taxon>
        <taxon>Gunneridae</taxon>
        <taxon>Pentapetalae</taxon>
        <taxon>rosids</taxon>
        <taxon>fabids</taxon>
        <taxon>Fabales</taxon>
        <taxon>Fabaceae</taxon>
        <taxon>Papilionoideae</taxon>
        <taxon>50 kb inversion clade</taxon>
        <taxon>NPAAA clade</taxon>
        <taxon>indigoferoid/millettioid clade</taxon>
        <taxon>Phaseoleae</taxon>
        <taxon>Clitoria</taxon>
    </lineage>
</organism>
<keyword evidence="7" id="KW-1185">Reference proteome</keyword>
<name>A0AAN9PL13_CLITE</name>
<sequence>MLASRGVITFDGGFCMLHIFVELARDCRGKRVELVAVKVLNWKGACHCLSGFCAMIVNLNLNLDKDLKRTVALFRTVINEQDCFGNALKNMAMVLNQLNRSDEAIQAIGSFRHLYLCVLVQRTGRADELLSMLHHQLKEIEEGRTTRFKQNKKNPKTPEQEKSMCVCKYKAAEIIIGERGLDASGPCTEPCALYGRGYNGGDSGDACTSASETSSSVQLYNRFRLHRFLEEQTGYQYFRPLLYQIQTKTLVDLYSSFFHSSLLTFGNPFPFVPIL</sequence>
<keyword evidence="2" id="KW-0677">Repeat</keyword>
<evidence type="ECO:0000256" key="5">
    <source>
        <dbReference type="ARBA" id="ARBA00023242"/>
    </source>
</evidence>
<dbReference type="Proteomes" id="UP001359559">
    <property type="component" value="Unassembled WGS sequence"/>
</dbReference>
<protein>
    <submittedName>
        <fullName evidence="6">Uncharacterized protein</fullName>
    </submittedName>
</protein>
<evidence type="ECO:0000313" key="7">
    <source>
        <dbReference type="Proteomes" id="UP001359559"/>
    </source>
</evidence>
<proteinExistence type="predicted"/>